<feature type="repeat" description="ANK" evidence="9">
    <location>
        <begin position="311"/>
        <end position="343"/>
    </location>
</feature>
<feature type="compositionally biased region" description="Polar residues" evidence="10">
    <location>
        <begin position="1593"/>
        <end position="1603"/>
    </location>
</feature>
<feature type="compositionally biased region" description="Polar residues" evidence="10">
    <location>
        <begin position="2076"/>
        <end position="2088"/>
    </location>
</feature>
<feature type="compositionally biased region" description="Basic and acidic residues" evidence="10">
    <location>
        <begin position="2407"/>
        <end position="2420"/>
    </location>
</feature>
<feature type="region of interest" description="Disordered" evidence="10">
    <location>
        <begin position="2046"/>
        <end position="2308"/>
    </location>
</feature>
<feature type="repeat" description="ANK" evidence="9">
    <location>
        <begin position="674"/>
        <end position="706"/>
    </location>
</feature>
<feature type="compositionally biased region" description="Polar residues" evidence="10">
    <location>
        <begin position="2613"/>
        <end position="2627"/>
    </location>
</feature>
<evidence type="ECO:0000256" key="4">
    <source>
        <dbReference type="ARBA" id="ARBA00022553"/>
    </source>
</evidence>
<dbReference type="InterPro" id="IPR051165">
    <property type="entry name" value="Multifunctional_ANK_Repeat"/>
</dbReference>
<dbReference type="SMART" id="SM00218">
    <property type="entry name" value="ZU5"/>
    <property type="match status" value="1"/>
</dbReference>
<keyword evidence="7" id="KW-0472">Membrane</keyword>
<evidence type="ECO:0000256" key="2">
    <source>
        <dbReference type="ARBA" id="ARBA00004370"/>
    </source>
</evidence>
<feature type="domain" description="ZU5" evidence="12">
    <location>
        <begin position="915"/>
        <end position="1070"/>
    </location>
</feature>
<evidence type="ECO:0000256" key="8">
    <source>
        <dbReference type="ARBA" id="ARBA00023212"/>
    </source>
</evidence>
<keyword evidence="3" id="KW-0963">Cytoplasm</keyword>
<feature type="compositionally biased region" description="Basic and acidic residues" evidence="10">
    <location>
        <begin position="2463"/>
        <end position="2475"/>
    </location>
</feature>
<dbReference type="PROSITE" id="PS50297">
    <property type="entry name" value="ANK_REP_REGION"/>
    <property type="match status" value="19"/>
</dbReference>
<protein>
    <submittedName>
        <fullName evidence="13">Ankyrin 2</fullName>
    </submittedName>
</protein>
<dbReference type="Pfam" id="PF17809">
    <property type="entry name" value="UPA_2"/>
    <property type="match status" value="1"/>
</dbReference>
<feature type="compositionally biased region" description="Acidic residues" evidence="10">
    <location>
        <begin position="1375"/>
        <end position="1385"/>
    </location>
</feature>
<dbReference type="FunFam" id="1.25.40.20:FF:000489">
    <property type="entry name" value="Ankyrin 2"/>
    <property type="match status" value="1"/>
</dbReference>
<feature type="repeat" description="ANK" evidence="9">
    <location>
        <begin position="109"/>
        <end position="141"/>
    </location>
</feature>
<feature type="compositionally biased region" description="Basic and acidic residues" evidence="10">
    <location>
        <begin position="1965"/>
        <end position="1989"/>
    </location>
</feature>
<feature type="compositionally biased region" description="Basic and acidic residues" evidence="10">
    <location>
        <begin position="2552"/>
        <end position="2569"/>
    </location>
</feature>
<feature type="compositionally biased region" description="Polar residues" evidence="10">
    <location>
        <begin position="3763"/>
        <end position="3780"/>
    </location>
</feature>
<feature type="compositionally biased region" description="Basic and acidic residues" evidence="10">
    <location>
        <begin position="2147"/>
        <end position="2161"/>
    </location>
</feature>
<feature type="repeat" description="ANK" evidence="9">
    <location>
        <begin position="278"/>
        <end position="310"/>
    </location>
</feature>
<accession>A0A7J7TYP2</accession>
<proteinExistence type="predicted"/>
<feature type="compositionally biased region" description="Polar residues" evidence="10">
    <location>
        <begin position="2724"/>
        <end position="2735"/>
    </location>
</feature>
<feature type="region of interest" description="Disordered" evidence="10">
    <location>
        <begin position="2901"/>
        <end position="2928"/>
    </location>
</feature>
<feature type="compositionally biased region" description="Basic and acidic residues" evidence="10">
    <location>
        <begin position="1644"/>
        <end position="1661"/>
    </location>
</feature>
<feature type="compositionally biased region" description="Polar residues" evidence="10">
    <location>
        <begin position="1903"/>
        <end position="1918"/>
    </location>
</feature>
<dbReference type="CDD" id="cd08804">
    <property type="entry name" value="Death_ank2"/>
    <property type="match status" value="1"/>
</dbReference>
<evidence type="ECO:0000313" key="13">
    <source>
        <dbReference type="EMBL" id="KAF6305710.1"/>
    </source>
</evidence>
<dbReference type="InterPro" id="IPR036770">
    <property type="entry name" value="Ankyrin_rpt-contain_sf"/>
</dbReference>
<feature type="repeat" description="ANK" evidence="9">
    <location>
        <begin position="76"/>
        <end position="108"/>
    </location>
</feature>
<feature type="compositionally biased region" description="Basic and acidic residues" evidence="10">
    <location>
        <begin position="2427"/>
        <end position="2448"/>
    </location>
</feature>
<feature type="region of interest" description="Disordered" evidence="10">
    <location>
        <begin position="2341"/>
        <end position="2627"/>
    </location>
</feature>
<feature type="repeat" description="ANK" evidence="9">
    <location>
        <begin position="575"/>
        <end position="607"/>
    </location>
</feature>
<feature type="region of interest" description="Disordered" evidence="10">
    <location>
        <begin position="3801"/>
        <end position="3829"/>
    </location>
</feature>
<dbReference type="Gene3D" id="2.60.220.30">
    <property type="match status" value="2"/>
</dbReference>
<feature type="domain" description="Death" evidence="11">
    <location>
        <begin position="3385"/>
        <end position="3469"/>
    </location>
</feature>
<feature type="compositionally biased region" description="Polar residues" evidence="10">
    <location>
        <begin position="1758"/>
        <end position="1775"/>
    </location>
</feature>
<feature type="repeat" description="ANK" evidence="9">
    <location>
        <begin position="443"/>
        <end position="475"/>
    </location>
</feature>
<feature type="compositionally biased region" description="Polar residues" evidence="10">
    <location>
        <begin position="2354"/>
        <end position="2376"/>
    </location>
</feature>
<dbReference type="GO" id="GO:0016020">
    <property type="term" value="C:membrane"/>
    <property type="evidence" value="ECO:0007669"/>
    <property type="project" value="UniProtKB-SubCell"/>
</dbReference>
<feature type="repeat" description="ANK" evidence="9">
    <location>
        <begin position="377"/>
        <end position="409"/>
    </location>
</feature>
<dbReference type="SUPFAM" id="SSF48403">
    <property type="entry name" value="Ankyrin repeat"/>
    <property type="match status" value="3"/>
</dbReference>
<dbReference type="FunFam" id="2.60.220.30:FF:000001">
    <property type="entry name" value="Ankyrin-3 isoform 2"/>
    <property type="match status" value="1"/>
</dbReference>
<evidence type="ECO:0000256" key="10">
    <source>
        <dbReference type="SAM" id="MobiDB-lite"/>
    </source>
</evidence>
<feature type="compositionally biased region" description="Polar residues" evidence="10">
    <location>
        <begin position="2919"/>
        <end position="2928"/>
    </location>
</feature>
<dbReference type="Proteomes" id="UP000585614">
    <property type="component" value="Unassembled WGS sequence"/>
</dbReference>
<feature type="region of interest" description="Disordered" evidence="10">
    <location>
        <begin position="3504"/>
        <end position="3691"/>
    </location>
</feature>
<keyword evidence="8" id="KW-0206">Cytoskeleton</keyword>
<evidence type="ECO:0000259" key="11">
    <source>
        <dbReference type="PROSITE" id="PS50017"/>
    </source>
</evidence>
<dbReference type="GO" id="GO:0007165">
    <property type="term" value="P:signal transduction"/>
    <property type="evidence" value="ECO:0007669"/>
    <property type="project" value="InterPro"/>
</dbReference>
<dbReference type="SUPFAM" id="SSF47986">
    <property type="entry name" value="DEATH domain"/>
    <property type="match status" value="1"/>
</dbReference>
<keyword evidence="4" id="KW-0597">Phosphoprotein</keyword>
<dbReference type="InterPro" id="IPR011029">
    <property type="entry name" value="DEATH-like_dom_sf"/>
</dbReference>
<comment type="subcellular location">
    <subcellularLocation>
        <location evidence="1">Cytoplasm</location>
        <location evidence="1">Cytoskeleton</location>
    </subcellularLocation>
    <subcellularLocation>
        <location evidence="2">Membrane</location>
    </subcellularLocation>
</comment>
<feature type="compositionally biased region" description="Acidic residues" evidence="10">
    <location>
        <begin position="3005"/>
        <end position="3020"/>
    </location>
</feature>
<feature type="compositionally biased region" description="Basic and acidic residues" evidence="10">
    <location>
        <begin position="2089"/>
        <end position="2098"/>
    </location>
</feature>
<feature type="compositionally biased region" description="Low complexity" evidence="10">
    <location>
        <begin position="2988"/>
        <end position="2998"/>
    </location>
</feature>
<dbReference type="FunFam" id="1.25.40.20:FF:000002">
    <property type="entry name" value="Ankyrin-2 isoform 2"/>
    <property type="match status" value="1"/>
</dbReference>
<feature type="region of interest" description="Disordered" evidence="10">
    <location>
        <begin position="1440"/>
        <end position="1462"/>
    </location>
</feature>
<dbReference type="PANTHER" id="PTHR24123:SF49">
    <property type="entry name" value="ANKYRIN-2-LIKE ISOFORM X1"/>
    <property type="match status" value="1"/>
</dbReference>
<sequence>MTTMLQKSDSSASFLRAARAGNLDKVVEYLKGGVDINTCNQNGLNALHLAAKEGHVGLVQELLGRGSSVDSATKQKGNTALHIASLAGQAEVVRVLVKEGADINAQSQNGFTPLYMAAQENHIDVVKYLLENGANQSTATEDGFTPLAVALQQGHNQAVAILLENDTKGKVRLPALHIAARKDDTKSAALLLQSDHNADVQSKMMVNRTTESGFTPLHIAAHYGNVNVATLLLNRGAAVDFTARNGITPLHVASKRGNTNMVKLLLDRGGQIDAKTRDGLTPLHCAARSGHDQVVQLLLERGAPLLARTKNGLSPLHMAAQGDHVECVKHLLQHKAPVDDVTLDYLTALHVAAHCGHYRVTKLLLDKRANPNARALNGFTPLHIACKKNRIKVMELLVKYGASIQAITESGLTPIHVAAFMGHLNIVLLLLQNGASPDVTNIRGETALHMAARAGQAEVVRCLLRNGALVDARAREEQTPLHIASRLGKTEIVQLLLQHMAHPDAATTNGYTPLHISAREGRVDVASVLLEAGAAQSLATKKGFTPLHVAAKYGSLDVAKLLLQRRAAADAAGKNGYTPLHIAAKKNQMQIASTLLNYGAETNSVTKQGVTPLHLASQEGHTDMVSLLLDKGASIHVSTKSGLTALHLAAQEDKVNVADILTKHGADRDAHTKLGYTPLIVACHYGNVKMVNFLLKQGANVNAKTKNGYTPLHQAAQQGHTHVINTLLQHGARPDATTANGNTALAIAKRLGYISVVDTLKVVTEEVTTTTTTVTEKHKLNVPETMTEVLDVSDEEGDDTMTGDGGEYLRPEDLRELGDDSLPSSQFLDGMNYLRYSLEGGRSDSLRSFSSDRSHPLGHASYLRDSAVTDDAVLIPSHQVSALAKEAERSSYRLSWGAEHLDNVALSSSPIHSGFLVSFMVDARGGAMRGCRHNGLRIIIPPRKCTAPTRVTCRLVKRHRLATMPPMVEGEGLASRLIEVGPSGAQFLGPVIVEIPHFAALRGKERELVVLRSENGDSWKEHFCEYTEDELNEILNGMDEVLDSAEDLDRKRICRIVTRDFPQYFAVVSRVKQDSHLIGPEGGVLSSTVVPQVQAVFPEGALTKRIRVGLQAQPMHGELVKKILGNKATFSPIVTLEPRRRKFHKPITMTIPVPKAVSDVILNGFGGDAPTLRLLCSITGGTTPAQWEDITGTTPLTFVNECVSFTTNVSARFWLIDCRQIQESVTFASQVYREIICVPYMAKFVVFAKSHDPIEARLRCFCMTDDKVDKTLEQQENFAEVARSRDVEVLEGKPIYVDCFGNLVPLTKSGQHHIFSFFAFKENRLPLFVKVRDTTQEPCGRLSFMKEPKSTRGLVHQAICNLNITLPIYIKESESDQEQEEEIDMTSEKNDETESTETSVLKSHLADDAPVLASPDLLSDVSEMKQDLIKMTALLTTDVSDRAGPLTPKGLARAGEEEPGEPFEIVESVKEDLERVNEILRGGPGSPPDRELEEEDWVMVSAEDVRQAQQSAPAEGPGSPRATGTAHRQVRPEDEPPTAAGDAPGALAVGGSLESEGKDGPADDTQTTQKQQKSVLGVKKPVRRKLKEKLRQNEPSLQASTGKTELKKCSSEESLEDDPGLGPEPLPTGKATSPLIEETPIGSIKDKVKALQKQVEEEQKGRSKLPVRVKGKEETPRRTSHRPRPAVSPTVKSERQVPASPSPKAERHSPLSSSAKSERHLPTTPPSKTERHSPVSPSGKTDKRPPVSPSAKTERYSPASSSNKTEKQSPVSPSGKTDKRPPVSPWGRTEKPLPVPPGRTEKRLPVSPAGRMEKHPPVSTSGKTEKRLLVSPSGKTEKHPPVSPTSKTERIEETMSVRELMKAFQSGQDPSKHKTGLFEHKSAKPKQPQAKSQVRAGRDKGQVPSQKETQKVDSQTVKRGQGSPGTGACGTSGRRQSGDTAGNEEAAPSPRTPAPEGDMGLQISPDRRDSTDFSEVIKQELEDNDRYQQFRQTEDTAMVQLLLDQVLTSPCNTVFPLDDTEEGRPALSLCSGALAGSCESLRHEGVAGSPCGSLMEGTPQISSEESYKHEGLAETPETSPESLSFSPKRSQEQIEETKGATMLETPAEIRSEEGHPSTKDIPGAADEPGAATTKGAEPQAMCAPREATLDPSRDTDPKPEGDGLGSRAVSSAKESPTGLTEVTSCDGGPPAHGSSTHKTQTDSEAQGPTSPEPSPPEAPRKTSPGAESQPQAAPRSPPGLELALRRPDAEVLSPGADESLAVSHRDSLEASPVLEDNSSHKTPDSLEPSPLRESPCRDSLESSPVEPKMKAGVVPSHFALPAAVAKAEPFTEVASMRSRLLRDPDGSADDDSLEQTSLVESSGKSPLSPDTPSSEEISYEVTPKASDTSTPKPPVIHECAEDDDSENGEKKRFTPEEEMFKMVTKIKTFDELEQEAKQKRDYRKEPKQGESSSSSDPDADCSADVHEPESMKCAEDGSSGPMAGMADSRKASSSSESEPELTQLSRGADSGLLPEPVIRVQPPSPLPSSRDSSSSPEEGQFQPVASKHYTFKMKEDTQEGLGKSEEGKACECPLPEDSPAVPTGGPDASYDGLNTGAGQPDLCDGHGCEAERPSSSAMPVSSGLQGSTGVATTKELVTPRETLALQDAHEGDTKGEEHGASRVQSAYVDGPSKGAPPLSSVPRCPASEGKEFDEDVICMSSTTAVEATQPEQAPESFPEDCATPDSSVSPQTNGVSMGVPLSDPAEAEDVCDPQIISPYENVPSQSFFSCEESQTHTAARHVSFHSSEVCPGTIVLSVEDTVVARTSSGTVSSPELVSEDQSMALEPGRESLLWERRSESSLSSVEPAVPSMSAVGEQTSSVIVTTTEVDCDPWSEMREDDAAFEARVGQEEQKIFALMVDRQSQGTTPDTTPARTPTEEGTPTSEQNPFLFQEGKLFEMTRSGAIDMTKRSYADESFHFFQIGQESGEETASEDVKEGGTIPEPPQLETSAESLALSESKETVADEADLLPDDLSEEAEGMPASTDTARPEATSPGATDLPAMQRVDTPPLHGERHAAGPGCPEPAGHAPLDFCTVTRSVYSGRDDDSPDSSPEEQKSVIEIPTASMDSVPSAESKSKIPVRPTPTLTPAPLDTGDERSQPEEFLPGLNEDSKEEETKPKSKIPVKAPVQRAELQPWPLASPLQKTGAPQGQDTQGRVADSRSKSESDASPGDSKAKCPLKTGSCAETEAEGSGGTGQLEPEPEGGTPRPKPFPSRLPVKTRSPPPSCRGTVSPTKERREHFSDLYRSSLEFFEEISDEASKLVDRLTQAERGQESVSDDESSSALEVSVIENLPPPEAEQSVSEDIFDTRPIWDESIETLIERIPDDSGRDPAEDQQDEQERIEERLAYIADHLGFSWTELARELDFTEEQIHQIRIENPNSLQDQSHALLKYWLERDGKHATDVSLTDCLTKINRMDIVHLMETSTEPVQEHTSHSSVEMGPTIALDDSEGFSVLPEELCGARPEPAEDSRSRSHPPIVSDEDLSVGHSTLQDCVPKADGDSSAAPLTPHHHQEQVRHGLSGTPLEEPSEKLREERQQEYFVTTPGTDVCDTQKAVAAPGSPSQTPEEVRTPPEEDRPYLQPWTASERGDPPIVQEPEEPPELRQGASPRKTSLVIVESADDQPPVFERLDEDAAFQKGDDVPDMPPETVTEEKYVDEHGHTVVKKVTRKIIRRYLSPDGTEKEEVTMQGLPQDPVSIEDGDGYSRVIKRVVLKSDTEQSEVTLSEPSIPGGTSQFQAEPVEGRRVSKVIKTTMVHGERMEKHLGDSSLATDLPSAKDDFEEDNDE</sequence>
<feature type="region of interest" description="Disordered" evidence="10">
    <location>
        <begin position="3364"/>
        <end position="3383"/>
    </location>
</feature>
<dbReference type="FunFam" id="1.10.533.10:FF:000002">
    <property type="entry name" value="Ankyrin-3 isoform 2"/>
    <property type="match status" value="1"/>
</dbReference>
<feature type="region of interest" description="Disordered" evidence="10">
    <location>
        <begin position="3759"/>
        <end position="3786"/>
    </location>
</feature>
<dbReference type="FunFam" id="1.25.40.20:FF:000003">
    <property type="entry name" value="Ankyrin, isoform B"/>
    <property type="match status" value="1"/>
</dbReference>
<evidence type="ECO:0000256" key="9">
    <source>
        <dbReference type="PROSITE-ProRule" id="PRU00023"/>
    </source>
</evidence>
<feature type="repeat" description="ANK" evidence="9">
    <location>
        <begin position="641"/>
        <end position="673"/>
    </location>
</feature>
<dbReference type="Gene3D" id="1.10.533.10">
    <property type="entry name" value="Death Domain, Fas"/>
    <property type="match status" value="1"/>
</dbReference>
<dbReference type="GO" id="GO:0005856">
    <property type="term" value="C:cytoskeleton"/>
    <property type="evidence" value="ECO:0007669"/>
    <property type="project" value="UniProtKB-SubCell"/>
</dbReference>
<evidence type="ECO:0000256" key="5">
    <source>
        <dbReference type="ARBA" id="ARBA00022737"/>
    </source>
</evidence>
<feature type="compositionally biased region" description="Basic and acidic residues" evidence="10">
    <location>
        <begin position="2107"/>
        <end position="2118"/>
    </location>
</feature>
<feature type="repeat" description="ANK" evidence="9">
    <location>
        <begin position="245"/>
        <end position="277"/>
    </location>
</feature>
<feature type="compositionally biased region" description="Low complexity" evidence="10">
    <location>
        <begin position="2907"/>
        <end position="2916"/>
    </location>
</feature>
<dbReference type="InterPro" id="IPR040745">
    <property type="entry name" value="Ankyrin_UPA"/>
</dbReference>
<dbReference type="Pfam" id="PF00023">
    <property type="entry name" value="Ank"/>
    <property type="match status" value="2"/>
</dbReference>
<feature type="domain" description="ZU5" evidence="12">
    <location>
        <begin position="1072"/>
        <end position="1218"/>
    </location>
</feature>
<dbReference type="Pfam" id="PF00791">
    <property type="entry name" value="ZU5"/>
    <property type="match status" value="2"/>
</dbReference>
<keyword evidence="6 9" id="KW-0040">ANK repeat</keyword>
<dbReference type="SMART" id="SM00005">
    <property type="entry name" value="DEATH"/>
    <property type="match status" value="1"/>
</dbReference>
<dbReference type="InterPro" id="IPR000906">
    <property type="entry name" value="ZU5_dom"/>
</dbReference>
<organism evidence="13 14">
    <name type="scientific">Rhinolophus ferrumequinum</name>
    <name type="common">Greater horseshoe bat</name>
    <dbReference type="NCBI Taxonomy" id="59479"/>
    <lineage>
        <taxon>Eukaryota</taxon>
        <taxon>Metazoa</taxon>
        <taxon>Chordata</taxon>
        <taxon>Craniata</taxon>
        <taxon>Vertebrata</taxon>
        <taxon>Euteleostomi</taxon>
        <taxon>Mammalia</taxon>
        <taxon>Eutheria</taxon>
        <taxon>Laurasiatheria</taxon>
        <taxon>Chiroptera</taxon>
        <taxon>Yinpterochiroptera</taxon>
        <taxon>Rhinolophoidea</taxon>
        <taxon>Rhinolophidae</taxon>
        <taxon>Rhinolophinae</taxon>
        <taxon>Rhinolophus</taxon>
    </lineage>
</organism>
<feature type="repeat" description="ANK" evidence="9">
    <location>
        <begin position="344"/>
        <end position="376"/>
    </location>
</feature>
<feature type="compositionally biased region" description="Basic and acidic residues" evidence="10">
    <location>
        <begin position="3571"/>
        <end position="3581"/>
    </location>
</feature>
<gene>
    <name evidence="13" type="ORF">mRhiFer1_000675</name>
</gene>
<evidence type="ECO:0000256" key="6">
    <source>
        <dbReference type="ARBA" id="ARBA00023043"/>
    </source>
</evidence>
<feature type="region of interest" description="Disordered" evidence="10">
    <location>
        <begin position="3724"/>
        <end position="3745"/>
    </location>
</feature>
<dbReference type="PANTHER" id="PTHR24123">
    <property type="entry name" value="ANKYRIN REPEAT-CONTAINING"/>
    <property type="match status" value="1"/>
</dbReference>
<dbReference type="PROSITE" id="PS51145">
    <property type="entry name" value="ZU5"/>
    <property type="match status" value="2"/>
</dbReference>
<dbReference type="FunFam" id="2.60.40.2660:FF:000001">
    <property type="entry name" value="Ankyrin-3 isoform 2"/>
    <property type="match status" value="1"/>
</dbReference>
<evidence type="ECO:0000259" key="12">
    <source>
        <dbReference type="PROSITE" id="PS51145"/>
    </source>
</evidence>
<dbReference type="SMART" id="SM00248">
    <property type="entry name" value="ANK"/>
    <property type="match status" value="22"/>
</dbReference>
<comment type="caution">
    <text evidence="13">The sequence shown here is derived from an EMBL/GenBank/DDBJ whole genome shotgun (WGS) entry which is preliminary data.</text>
</comment>
<feature type="region of interest" description="Disordered" evidence="10">
    <location>
        <begin position="1373"/>
        <end position="1403"/>
    </location>
</feature>
<feature type="compositionally biased region" description="Polar residues" evidence="10">
    <location>
        <begin position="3184"/>
        <end position="3196"/>
    </location>
</feature>
<feature type="repeat" description="ANK" evidence="9">
    <location>
        <begin position="410"/>
        <end position="442"/>
    </location>
</feature>
<keyword evidence="5" id="KW-0677">Repeat</keyword>
<dbReference type="Pfam" id="PF12796">
    <property type="entry name" value="Ank_2"/>
    <property type="match status" value="6"/>
</dbReference>
<feature type="repeat" description="ANK" evidence="9">
    <location>
        <begin position="212"/>
        <end position="244"/>
    </location>
</feature>
<dbReference type="PROSITE" id="PS50017">
    <property type="entry name" value="DEATH_DOMAIN"/>
    <property type="match status" value="1"/>
</dbReference>
<name>A0A7J7TYP2_RHIFE</name>
<feature type="region of interest" description="Disordered" evidence="10">
    <location>
        <begin position="2704"/>
        <end position="2745"/>
    </location>
</feature>
<feature type="compositionally biased region" description="Polar residues" evidence="10">
    <location>
        <begin position="2168"/>
        <end position="2183"/>
    </location>
</feature>
<feature type="compositionally biased region" description="Low complexity" evidence="10">
    <location>
        <begin position="2451"/>
        <end position="2462"/>
    </location>
</feature>
<feature type="repeat" description="ANK" evidence="9">
    <location>
        <begin position="42"/>
        <end position="74"/>
    </location>
</feature>
<feature type="compositionally biased region" description="Low complexity" evidence="10">
    <location>
        <begin position="2527"/>
        <end position="2536"/>
    </location>
</feature>
<feature type="repeat" description="ANK" evidence="9">
    <location>
        <begin position="476"/>
        <end position="508"/>
    </location>
</feature>
<evidence type="ECO:0000256" key="7">
    <source>
        <dbReference type="ARBA" id="ARBA00023136"/>
    </source>
</evidence>
<feature type="compositionally biased region" description="Basic and acidic residues" evidence="10">
    <location>
        <begin position="2603"/>
        <end position="2612"/>
    </location>
</feature>
<reference evidence="13 14" key="1">
    <citation type="journal article" date="2020" name="Nature">
        <title>Six reference-quality genomes reveal evolution of bat adaptations.</title>
        <authorList>
            <person name="Jebb D."/>
            <person name="Huang Z."/>
            <person name="Pippel M."/>
            <person name="Hughes G.M."/>
            <person name="Lavrichenko K."/>
            <person name="Devanna P."/>
            <person name="Winkler S."/>
            <person name="Jermiin L.S."/>
            <person name="Skirmuntt E.C."/>
            <person name="Katzourakis A."/>
            <person name="Burkitt-Gray L."/>
            <person name="Ray D.A."/>
            <person name="Sullivan K.A.M."/>
            <person name="Roscito J.G."/>
            <person name="Kirilenko B.M."/>
            <person name="Davalos L.M."/>
            <person name="Corthals A.P."/>
            <person name="Power M.L."/>
            <person name="Jones G."/>
            <person name="Ransome R.D."/>
            <person name="Dechmann D.K.N."/>
            <person name="Locatelli A.G."/>
            <person name="Puechmaille S.J."/>
            <person name="Fedrigo O."/>
            <person name="Jarvis E.D."/>
            <person name="Hiller M."/>
            <person name="Vernes S.C."/>
            <person name="Myers E.W."/>
            <person name="Teeling E.C."/>
        </authorList>
    </citation>
    <scope>NUCLEOTIDE SEQUENCE [LARGE SCALE GENOMIC DNA]</scope>
    <source>
        <strain evidence="13">MRhiFer1</strain>
        <tissue evidence="13">Lung</tissue>
    </source>
</reference>
<feature type="compositionally biased region" description="Polar residues" evidence="10">
    <location>
        <begin position="2193"/>
        <end position="2207"/>
    </location>
</feature>
<dbReference type="EMBL" id="JACAGC010000017">
    <property type="protein sequence ID" value="KAF6305710.1"/>
    <property type="molecule type" value="Genomic_DNA"/>
</dbReference>
<dbReference type="Gene3D" id="1.25.40.20">
    <property type="entry name" value="Ankyrin repeat-containing domain"/>
    <property type="match status" value="3"/>
</dbReference>
<dbReference type="PROSITE" id="PS50088">
    <property type="entry name" value="ANK_REPEAT"/>
    <property type="match status" value="19"/>
</dbReference>
<feature type="compositionally biased region" description="Basic and acidic residues" evidence="10">
    <location>
        <begin position="3610"/>
        <end position="3621"/>
    </location>
</feature>
<evidence type="ECO:0000256" key="1">
    <source>
        <dbReference type="ARBA" id="ARBA00004245"/>
    </source>
</evidence>
<dbReference type="InterPro" id="IPR000488">
    <property type="entry name" value="Death_dom"/>
</dbReference>
<feature type="repeat" description="ANK" evidence="9">
    <location>
        <begin position="608"/>
        <end position="640"/>
    </location>
</feature>
<dbReference type="PRINTS" id="PR01415">
    <property type="entry name" value="ANKYRIN"/>
</dbReference>
<feature type="compositionally biased region" description="Basic and acidic residues" evidence="10">
    <location>
        <begin position="1870"/>
        <end position="1882"/>
    </location>
</feature>
<dbReference type="InterPro" id="IPR002110">
    <property type="entry name" value="Ankyrin_rpt"/>
</dbReference>
<dbReference type="Pfam" id="PF13637">
    <property type="entry name" value="Ank_4"/>
    <property type="match status" value="3"/>
</dbReference>
<evidence type="ECO:0000256" key="3">
    <source>
        <dbReference type="ARBA" id="ARBA00022490"/>
    </source>
</evidence>
<evidence type="ECO:0000313" key="14">
    <source>
        <dbReference type="Proteomes" id="UP000585614"/>
    </source>
</evidence>
<feature type="region of interest" description="Disordered" evidence="10">
    <location>
        <begin position="3307"/>
        <end position="3326"/>
    </location>
</feature>
<feature type="region of interest" description="Disordered" evidence="10">
    <location>
        <begin position="2965"/>
        <end position="3282"/>
    </location>
</feature>
<feature type="repeat" description="ANK" evidence="9">
    <location>
        <begin position="707"/>
        <end position="739"/>
    </location>
</feature>
<dbReference type="FunFam" id="2.60.220.30:FF:000002">
    <property type="entry name" value="Ankyrin-3 isoform 2"/>
    <property type="match status" value="1"/>
</dbReference>
<feature type="compositionally biased region" description="Basic and acidic residues" evidence="10">
    <location>
        <begin position="2647"/>
        <end position="2660"/>
    </location>
</feature>
<feature type="repeat" description="ANK" evidence="9">
    <location>
        <begin position="509"/>
        <end position="541"/>
    </location>
</feature>
<feature type="region of interest" description="Disordered" evidence="10">
    <location>
        <begin position="2646"/>
        <end position="2688"/>
    </location>
</feature>
<dbReference type="Pfam" id="PF00531">
    <property type="entry name" value="Death"/>
    <property type="match status" value="1"/>
</dbReference>
<feature type="compositionally biased region" description="Basic and acidic residues" evidence="10">
    <location>
        <begin position="1847"/>
        <end position="1861"/>
    </location>
</feature>
<dbReference type="Gene3D" id="2.60.40.2660">
    <property type="match status" value="1"/>
</dbReference>
<feature type="repeat" description="ANK" evidence="9">
    <location>
        <begin position="542"/>
        <end position="574"/>
    </location>
</feature>
<feature type="region of interest" description="Disordered" evidence="10">
    <location>
        <begin position="1479"/>
        <end position="1989"/>
    </location>
</feature>